<dbReference type="PANTHER" id="PTHR44259:SF114">
    <property type="entry name" value="OS06G0707300 PROTEIN"/>
    <property type="match status" value="1"/>
</dbReference>
<dbReference type="EMBL" id="JAMFTS010000002">
    <property type="protein sequence ID" value="KAJ4796932.1"/>
    <property type="molecule type" value="Genomic_DNA"/>
</dbReference>
<name>A0AAV8G1A2_9POAL</name>
<dbReference type="InterPro" id="IPR050942">
    <property type="entry name" value="F-box_BR-signaling"/>
</dbReference>
<organism evidence="2 3">
    <name type="scientific">Rhynchospora pubera</name>
    <dbReference type="NCBI Taxonomy" id="906938"/>
    <lineage>
        <taxon>Eukaryota</taxon>
        <taxon>Viridiplantae</taxon>
        <taxon>Streptophyta</taxon>
        <taxon>Embryophyta</taxon>
        <taxon>Tracheophyta</taxon>
        <taxon>Spermatophyta</taxon>
        <taxon>Magnoliopsida</taxon>
        <taxon>Liliopsida</taxon>
        <taxon>Poales</taxon>
        <taxon>Cyperaceae</taxon>
        <taxon>Cyperoideae</taxon>
        <taxon>Rhynchosporeae</taxon>
        <taxon>Rhynchospora</taxon>
    </lineage>
</organism>
<accession>A0AAV8G1A2</accession>
<dbReference type="Pfam" id="PF03478">
    <property type="entry name" value="Beta-prop_KIB1-4"/>
    <property type="match status" value="1"/>
</dbReference>
<gene>
    <name evidence="2" type="ORF">LUZ62_048178</name>
</gene>
<keyword evidence="3" id="KW-1185">Reference proteome</keyword>
<dbReference type="Proteomes" id="UP001140206">
    <property type="component" value="Chromosome 2"/>
</dbReference>
<dbReference type="AlphaFoldDB" id="A0AAV8G1A2"/>
<protein>
    <submittedName>
        <fullName evidence="2">F-box domain-containing protein</fullName>
    </submittedName>
</protein>
<reference evidence="2" key="1">
    <citation type="submission" date="2022-08" db="EMBL/GenBank/DDBJ databases">
        <authorList>
            <person name="Marques A."/>
        </authorList>
    </citation>
    <scope>NUCLEOTIDE SEQUENCE</scope>
    <source>
        <strain evidence="2">RhyPub2mFocal</strain>
        <tissue evidence="2">Leaves</tissue>
    </source>
</reference>
<comment type="caution">
    <text evidence="2">The sequence shown here is derived from an EMBL/GenBank/DDBJ whole genome shotgun (WGS) entry which is preliminary data.</text>
</comment>
<evidence type="ECO:0000259" key="1">
    <source>
        <dbReference type="Pfam" id="PF03478"/>
    </source>
</evidence>
<evidence type="ECO:0000313" key="3">
    <source>
        <dbReference type="Proteomes" id="UP001140206"/>
    </source>
</evidence>
<dbReference type="PANTHER" id="PTHR44259">
    <property type="entry name" value="OS07G0183000 PROTEIN-RELATED"/>
    <property type="match status" value="1"/>
</dbReference>
<dbReference type="InterPro" id="IPR005174">
    <property type="entry name" value="KIB1-4_b-propeller"/>
</dbReference>
<feature type="domain" description="KIB1-4 beta-propeller" evidence="1">
    <location>
        <begin position="7"/>
        <end position="209"/>
    </location>
</feature>
<proteinExistence type="predicted"/>
<evidence type="ECO:0000313" key="2">
    <source>
        <dbReference type="EMBL" id="KAJ4796932.1"/>
    </source>
</evidence>
<sequence>MCDLTIPDLSLLNPVTNCKVSLPSLPGTASTLVWASLDPVQAEDYAVCLLGYVWTPAPRTFSAFLQPGEVKWTIINQGSYQSCYYKGMYIHANNISNSLEIYDVATQTLREGPVFPTLGLSYLVVSAGQVIGVLKYDNTRVPVHRCQFEIYRLEIGTDEKRPSSAKISNIGDQILFLNSVNGFSISAYCFEGLRGNFIYFMKLTRNGFDDGICYVLARYDIEAGTAEVLPFPPVTQHGMWFLPSLRYA</sequence>